<sequence length="352" mass="37402">MNDPRAAARAIDALKRGWPIAIAGADGIVHLLAIETADAARLAEFDPGETADILISSTRATTLKLANQRDAADPGRPVQVARVPWIDLAGAVALADPAFDLATPLKGPYRAVPVTAGDAASAALELARLAGLLPAFFIAGTGTPEVRITPADIAAYDDSNALMIAARARLPVEASENAEIVAFRSRDDGTEHVALILGEPDGQPPLVRLHSECLTGDVLGSLKCDCGPQLHAALHAIASHWGILLYLRQEGRGIGLINKLRAYSLQDQGHDTVDANLRLGFAIDARDFGVAARMLALIGQTRIRLLTNNPEKVAQLSAHGIDVVERVPHKLPSNPHNAKYLDTKRDRTGHQL</sequence>
<feature type="region of interest" description="Disordered" evidence="10">
    <location>
        <begin position="328"/>
        <end position="352"/>
    </location>
</feature>
<keyword evidence="2 9" id="KW-0686">Riboflavin biosynthesis</keyword>
<evidence type="ECO:0000256" key="2">
    <source>
        <dbReference type="ARBA" id="ARBA00022619"/>
    </source>
</evidence>
<feature type="binding site" evidence="9">
    <location>
        <position position="213"/>
    </location>
    <ligand>
        <name>Zn(2+)</name>
        <dbReference type="ChEBI" id="CHEBI:29105"/>
        <note>catalytic</note>
    </ligand>
</feature>
<comment type="caution">
    <text evidence="12">The sequence shown here is derived from an EMBL/GenBank/DDBJ whole genome shotgun (WGS) entry which is preliminary data.</text>
</comment>
<dbReference type="Proteomes" id="UP000706039">
    <property type="component" value="Unassembled WGS sequence"/>
</dbReference>
<dbReference type="HAMAP" id="MF_00179">
    <property type="entry name" value="RibA"/>
    <property type="match status" value="1"/>
</dbReference>
<evidence type="ECO:0000256" key="5">
    <source>
        <dbReference type="ARBA" id="ARBA00022801"/>
    </source>
</evidence>
<feature type="binding site" evidence="9">
    <location>
        <position position="224"/>
    </location>
    <ligand>
        <name>Zn(2+)</name>
        <dbReference type="ChEBI" id="CHEBI:29105"/>
        <note>catalytic</note>
    </ligand>
</feature>
<dbReference type="PANTHER" id="PTHR21327">
    <property type="entry name" value="GTP CYCLOHYDROLASE II-RELATED"/>
    <property type="match status" value="1"/>
</dbReference>
<keyword evidence="7 9" id="KW-0342">GTP-binding</keyword>
<protein>
    <recommendedName>
        <fullName evidence="9">GTP cyclohydrolase-2</fullName>
        <ecNumber evidence="9">3.5.4.25</ecNumber>
    </recommendedName>
    <alternativeName>
        <fullName evidence="9">GTP cyclohydrolase II</fullName>
    </alternativeName>
</protein>
<feature type="binding site" evidence="9">
    <location>
        <position position="229"/>
    </location>
    <ligand>
        <name>GTP</name>
        <dbReference type="ChEBI" id="CHEBI:37565"/>
    </ligand>
</feature>
<comment type="pathway">
    <text evidence="1 9">Cofactor biosynthesis; riboflavin biosynthesis; 5-amino-6-(D-ribitylamino)uracil from GTP: step 1/4.</text>
</comment>
<evidence type="ECO:0000256" key="3">
    <source>
        <dbReference type="ARBA" id="ARBA00022723"/>
    </source>
</evidence>
<feature type="binding site" evidence="9">
    <location>
        <position position="272"/>
    </location>
    <ligand>
        <name>GTP</name>
        <dbReference type="ChEBI" id="CHEBI:37565"/>
    </ligand>
</feature>
<evidence type="ECO:0000256" key="10">
    <source>
        <dbReference type="SAM" id="MobiDB-lite"/>
    </source>
</evidence>
<feature type="active site" description="Nucleophile" evidence="9">
    <location>
        <position position="286"/>
    </location>
</feature>
<keyword evidence="5 9" id="KW-0378">Hydrolase</keyword>
<feature type="compositionally biased region" description="Basic and acidic residues" evidence="10">
    <location>
        <begin position="339"/>
        <end position="352"/>
    </location>
</feature>
<evidence type="ECO:0000256" key="9">
    <source>
        <dbReference type="HAMAP-Rule" id="MF_00179"/>
    </source>
</evidence>
<dbReference type="Pfam" id="PF00925">
    <property type="entry name" value="GTP_cyclohydro2"/>
    <property type="match status" value="1"/>
</dbReference>
<reference evidence="12 13" key="1">
    <citation type="submission" date="2021-08" db="EMBL/GenBank/DDBJ databases">
        <authorList>
            <person name="Tuo L."/>
        </authorList>
    </citation>
    <scope>NUCLEOTIDE SEQUENCE [LARGE SCALE GENOMIC DNA]</scope>
    <source>
        <strain evidence="12 13">JCM 31229</strain>
    </source>
</reference>
<feature type="binding site" evidence="9">
    <location>
        <position position="312"/>
    </location>
    <ligand>
        <name>GTP</name>
        <dbReference type="ChEBI" id="CHEBI:37565"/>
    </ligand>
</feature>
<gene>
    <name evidence="9 12" type="primary">ribA</name>
    <name evidence="12" type="ORF">K7G82_20700</name>
</gene>
<dbReference type="PANTHER" id="PTHR21327:SF18">
    <property type="entry name" value="3,4-DIHYDROXY-2-BUTANONE 4-PHOSPHATE SYNTHASE"/>
    <property type="match status" value="1"/>
</dbReference>
<dbReference type="NCBIfam" id="TIGR00505">
    <property type="entry name" value="ribA"/>
    <property type="match status" value="1"/>
</dbReference>
<accession>A0ABS7PTZ9</accession>
<dbReference type="Gene3D" id="3.40.50.10990">
    <property type="entry name" value="GTP cyclohydrolase II"/>
    <property type="match status" value="1"/>
</dbReference>
<feature type="active site" description="Proton acceptor" evidence="9">
    <location>
        <position position="284"/>
    </location>
</feature>
<dbReference type="EC" id="3.5.4.25" evidence="9"/>
<dbReference type="InterPro" id="IPR000926">
    <property type="entry name" value="RibA"/>
</dbReference>
<dbReference type="InterPro" id="IPR032677">
    <property type="entry name" value="GTP_cyclohydro_II"/>
</dbReference>
<name>A0ABS7PTZ9_9SPHN</name>
<dbReference type="CDD" id="cd00641">
    <property type="entry name" value="GTP_cyclohydro2"/>
    <property type="match status" value="1"/>
</dbReference>
<dbReference type="EMBL" id="JAINVV010000009">
    <property type="protein sequence ID" value="MBY8824736.1"/>
    <property type="molecule type" value="Genomic_DNA"/>
</dbReference>
<comment type="function">
    <text evidence="9">Catalyzes the conversion of GTP to 2,5-diamino-6-ribosylamino-4(3H)-pyrimidinone 5'-phosphate (DARP), formate and pyrophosphate.</text>
</comment>
<feature type="binding site" evidence="9">
    <location>
        <position position="307"/>
    </location>
    <ligand>
        <name>GTP</name>
        <dbReference type="ChEBI" id="CHEBI:37565"/>
    </ligand>
</feature>
<evidence type="ECO:0000256" key="7">
    <source>
        <dbReference type="ARBA" id="ARBA00023134"/>
    </source>
</evidence>
<organism evidence="12 13">
    <name type="scientific">Sphingomonas colocasiae</name>
    <dbReference type="NCBI Taxonomy" id="1848973"/>
    <lineage>
        <taxon>Bacteria</taxon>
        <taxon>Pseudomonadati</taxon>
        <taxon>Pseudomonadota</taxon>
        <taxon>Alphaproteobacteria</taxon>
        <taxon>Sphingomonadales</taxon>
        <taxon>Sphingomonadaceae</taxon>
        <taxon>Sphingomonas</taxon>
    </lineage>
</organism>
<dbReference type="InterPro" id="IPR036144">
    <property type="entry name" value="RibA-like_sf"/>
</dbReference>
<comment type="cofactor">
    <cofactor evidence="9">
        <name>Zn(2+)</name>
        <dbReference type="ChEBI" id="CHEBI:29105"/>
    </cofactor>
    <text evidence="9">Binds 1 zinc ion per subunit.</text>
</comment>
<dbReference type="SUPFAM" id="SSF142695">
    <property type="entry name" value="RibA-like"/>
    <property type="match status" value="1"/>
</dbReference>
<keyword evidence="6 9" id="KW-0862">Zinc</keyword>
<keyword evidence="4 9" id="KW-0547">Nucleotide-binding</keyword>
<evidence type="ECO:0000256" key="6">
    <source>
        <dbReference type="ARBA" id="ARBA00022833"/>
    </source>
</evidence>
<dbReference type="RefSeq" id="WP_222991806.1">
    <property type="nucleotide sequence ID" value="NZ_JAINVV010000009.1"/>
</dbReference>
<evidence type="ECO:0000256" key="8">
    <source>
        <dbReference type="ARBA" id="ARBA00049295"/>
    </source>
</evidence>
<feature type="binding site" evidence="9">
    <location>
        <begin position="208"/>
        <end position="212"/>
    </location>
    <ligand>
        <name>GTP</name>
        <dbReference type="ChEBI" id="CHEBI:37565"/>
    </ligand>
</feature>
<evidence type="ECO:0000259" key="11">
    <source>
        <dbReference type="Pfam" id="PF00925"/>
    </source>
</evidence>
<evidence type="ECO:0000256" key="4">
    <source>
        <dbReference type="ARBA" id="ARBA00022741"/>
    </source>
</evidence>
<dbReference type="NCBIfam" id="NF001591">
    <property type="entry name" value="PRK00393.1"/>
    <property type="match status" value="1"/>
</dbReference>
<feature type="binding site" evidence="9">
    <location>
        <begin position="250"/>
        <end position="252"/>
    </location>
    <ligand>
        <name>GTP</name>
        <dbReference type="ChEBI" id="CHEBI:37565"/>
    </ligand>
</feature>
<evidence type="ECO:0000313" key="12">
    <source>
        <dbReference type="EMBL" id="MBY8824736.1"/>
    </source>
</evidence>
<comment type="similarity">
    <text evidence="9">Belongs to the GTP cyclohydrolase II family.</text>
</comment>
<keyword evidence="3 9" id="KW-0479">Metal-binding</keyword>
<evidence type="ECO:0000256" key="1">
    <source>
        <dbReference type="ARBA" id="ARBA00004853"/>
    </source>
</evidence>
<feature type="binding site" evidence="9">
    <location>
        <position position="226"/>
    </location>
    <ligand>
        <name>Zn(2+)</name>
        <dbReference type="ChEBI" id="CHEBI:29105"/>
        <note>catalytic</note>
    </ligand>
</feature>
<comment type="catalytic activity">
    <reaction evidence="8 9">
        <text>GTP + 4 H2O = 2,5-diamino-6-hydroxy-4-(5-phosphoribosylamino)-pyrimidine + formate + 2 phosphate + 3 H(+)</text>
        <dbReference type="Rhea" id="RHEA:23704"/>
        <dbReference type="ChEBI" id="CHEBI:15377"/>
        <dbReference type="ChEBI" id="CHEBI:15378"/>
        <dbReference type="ChEBI" id="CHEBI:15740"/>
        <dbReference type="ChEBI" id="CHEBI:37565"/>
        <dbReference type="ChEBI" id="CHEBI:43474"/>
        <dbReference type="ChEBI" id="CHEBI:58614"/>
        <dbReference type="EC" id="3.5.4.25"/>
    </reaction>
</comment>
<dbReference type="GO" id="GO:0003935">
    <property type="term" value="F:GTP cyclohydrolase II activity"/>
    <property type="evidence" value="ECO:0007669"/>
    <property type="project" value="UniProtKB-EC"/>
</dbReference>
<proteinExistence type="inferred from homology"/>
<feature type="domain" description="GTP cyclohydrolase II" evidence="11">
    <location>
        <begin position="167"/>
        <end position="328"/>
    </location>
</feature>
<keyword evidence="13" id="KW-1185">Reference proteome</keyword>
<evidence type="ECO:0000313" key="13">
    <source>
        <dbReference type="Proteomes" id="UP000706039"/>
    </source>
</evidence>